<feature type="region of interest" description="Disordered" evidence="12">
    <location>
        <begin position="742"/>
        <end position="811"/>
    </location>
</feature>
<dbReference type="EMBL" id="ML996703">
    <property type="protein sequence ID" value="KAF2397593.1"/>
    <property type="molecule type" value="Genomic_DNA"/>
</dbReference>
<dbReference type="AlphaFoldDB" id="A0A6G1HNF2"/>
<dbReference type="InterPro" id="IPR058650">
    <property type="entry name" value="Msy1/2-like"/>
</dbReference>
<accession>A0A6G1HNF2</accession>
<keyword evidence="3" id="KW-0109">Calcium transport</keyword>
<evidence type="ECO:0000256" key="12">
    <source>
        <dbReference type="SAM" id="MobiDB-lite"/>
    </source>
</evidence>
<dbReference type="Proteomes" id="UP000799640">
    <property type="component" value="Unassembled WGS sequence"/>
</dbReference>
<evidence type="ECO:0000313" key="16">
    <source>
        <dbReference type="Proteomes" id="UP000799640"/>
    </source>
</evidence>
<feature type="compositionally biased region" description="Polar residues" evidence="12">
    <location>
        <begin position="1"/>
        <end position="13"/>
    </location>
</feature>
<dbReference type="InterPro" id="IPR018247">
    <property type="entry name" value="EF_Hand_1_Ca_BS"/>
</dbReference>
<dbReference type="PROSITE" id="PS50222">
    <property type="entry name" value="EF_HAND_2"/>
    <property type="match status" value="1"/>
</dbReference>
<feature type="transmembrane region" description="Helical" evidence="13">
    <location>
        <begin position="285"/>
        <end position="310"/>
    </location>
</feature>
<protein>
    <recommendedName>
        <fullName evidence="14">EF-hand domain-containing protein</fullName>
    </recommendedName>
</protein>
<dbReference type="Gene3D" id="2.30.30.60">
    <property type="match status" value="1"/>
</dbReference>
<evidence type="ECO:0000313" key="15">
    <source>
        <dbReference type="EMBL" id="KAF2397593.1"/>
    </source>
</evidence>
<feature type="transmembrane region" description="Helical" evidence="13">
    <location>
        <begin position="162"/>
        <end position="184"/>
    </location>
</feature>
<evidence type="ECO:0000256" key="5">
    <source>
        <dbReference type="ARBA" id="ARBA00022692"/>
    </source>
</evidence>
<dbReference type="InterPro" id="IPR023408">
    <property type="entry name" value="MscS_beta-dom_sf"/>
</dbReference>
<dbReference type="GO" id="GO:0016020">
    <property type="term" value="C:membrane"/>
    <property type="evidence" value="ECO:0007669"/>
    <property type="project" value="UniProtKB-SubCell"/>
</dbReference>
<proteinExistence type="inferred from homology"/>
<feature type="region of interest" description="Disordered" evidence="12">
    <location>
        <begin position="1"/>
        <end position="52"/>
    </location>
</feature>
<evidence type="ECO:0000256" key="1">
    <source>
        <dbReference type="ARBA" id="ARBA00004370"/>
    </source>
</evidence>
<evidence type="ECO:0000256" key="11">
    <source>
        <dbReference type="ARBA" id="ARBA00036634"/>
    </source>
</evidence>
<organism evidence="15 16">
    <name type="scientific">Trichodelitschia bisporula</name>
    <dbReference type="NCBI Taxonomy" id="703511"/>
    <lineage>
        <taxon>Eukaryota</taxon>
        <taxon>Fungi</taxon>
        <taxon>Dikarya</taxon>
        <taxon>Ascomycota</taxon>
        <taxon>Pezizomycotina</taxon>
        <taxon>Dothideomycetes</taxon>
        <taxon>Dothideomycetes incertae sedis</taxon>
        <taxon>Phaeotrichales</taxon>
        <taxon>Phaeotrichaceae</taxon>
        <taxon>Trichodelitschia</taxon>
    </lineage>
</organism>
<keyword evidence="3" id="KW-0813">Transport</keyword>
<comment type="catalytic activity">
    <reaction evidence="11">
        <text>Ca(2+)(in) = Ca(2+)(out)</text>
        <dbReference type="Rhea" id="RHEA:29671"/>
        <dbReference type="ChEBI" id="CHEBI:29108"/>
    </reaction>
</comment>
<dbReference type="PANTHER" id="PTHR31323">
    <property type="entry name" value="MECHANOSENSITIVE ION CHANNEL PROTEIN MSY2"/>
    <property type="match status" value="1"/>
</dbReference>
<evidence type="ECO:0000256" key="4">
    <source>
        <dbReference type="ARBA" id="ARBA00022673"/>
    </source>
</evidence>
<dbReference type="OrthoDB" id="544685at2759"/>
<dbReference type="Pfam" id="PF00924">
    <property type="entry name" value="MS_channel_2nd"/>
    <property type="match status" value="1"/>
</dbReference>
<dbReference type="InterPro" id="IPR006685">
    <property type="entry name" value="MscS_channel_2nd"/>
</dbReference>
<dbReference type="SUPFAM" id="SSF50182">
    <property type="entry name" value="Sm-like ribonucleoproteins"/>
    <property type="match status" value="1"/>
</dbReference>
<evidence type="ECO:0000256" key="13">
    <source>
        <dbReference type="SAM" id="Phobius"/>
    </source>
</evidence>
<feature type="compositionally biased region" description="Basic and acidic residues" evidence="12">
    <location>
        <begin position="800"/>
        <end position="811"/>
    </location>
</feature>
<dbReference type="InterPro" id="IPR011992">
    <property type="entry name" value="EF-hand-dom_pair"/>
</dbReference>
<feature type="compositionally biased region" description="Basic and acidic residues" evidence="12">
    <location>
        <begin position="850"/>
        <end position="866"/>
    </location>
</feature>
<dbReference type="PROSITE" id="PS00018">
    <property type="entry name" value="EF_HAND_1"/>
    <property type="match status" value="1"/>
</dbReference>
<sequence length="983" mass="110645">MASSSDPQPTGSQHSKHGIARSEARSSDEEVTVVGEPPIIITQPGRHRTNSHLTVQTDMDYDDEVRDLGYSYTREHSNRLGDDLAMLEIERKISQEESKSSMSRARSTARSRGRKEEPVDDFDIATERIHEQTAKFKPPDNPTTKTGKVFKRIHNSSFLVRWVAYITPVTLILLIPLLLGALLFKEVSVGGVRLVWFCIWLEIVWLSLWAGRLLAKCLPFPIGLVSGLFANNSKKWRDMGKQLELPATLFFWWLAIEISFIPTMTNHHINGDNSQRDWEKTMNKVLISLFVGVILNFVKRIIIQLIAVGFHVRTYQDRIELNKFQIGSLVKLYKFSKEKIAMEDDEFDTPETAGSGARTPGRLVRDAQENTIKGMKKFGDIAGKIAGDFTGRQVVSSRHPHQVVLTLLSSTQGSQILARRLYRTFVEGGAETVSPDQLKNAFDSEDEADAAFSMFDKDMNGDISMEELEAVCVEIGRERKSITASLKDLDSVISKLDSVFSFICVVITILVLVCVLSASAAGVLTSAGSAILALSWLFSATAQEFLQSVVFVFIKHPFDVGDRVTIYGNTGALGKGDDYFVKEVSLLYTEFKKMEGHVVQAPNSYLNTLFILNQRRSGGLAEAVPMVFKFGTTLEQIEQLRARLLNFVQNEKREYQGKILTELKNVEEAHSITLNIVFFYKSNWQNELLRLQRRNKFICALMVTIQELGIEGPRMRFPGQKDSFPLYMQNVPYMPPPVGTNAHGHFGTPDNPNGISLPVPPPDPIVSPRSNPIHPIEEEDAVPEEPLAPRSSLRRRNPRPRGESLTEMSRRMDFSLGMRDLVSGDYPGDVHDDPAAREKLPLKFAAEREQREREMRERGSVDRVRSSIESLGRSTSVSNRLGLHHVGTDSSLGRSRSSRRNRFFGSSRTRDEGDLAERGMGDIAEDVRERLERQGSKIWRNRGSMDGKQMRGALLGRSESQERMSDVRTSEGKPSGEYEMKRL</sequence>
<evidence type="ECO:0000256" key="7">
    <source>
        <dbReference type="ARBA" id="ARBA00022967"/>
    </source>
</evidence>
<dbReference type="GO" id="GO:0006874">
    <property type="term" value="P:intracellular calcium ion homeostasis"/>
    <property type="evidence" value="ECO:0007669"/>
    <property type="project" value="TreeGrafter"/>
</dbReference>
<keyword evidence="5 13" id="KW-0812">Transmembrane</keyword>
<dbReference type="InterPro" id="IPR010920">
    <property type="entry name" value="LSM_dom_sf"/>
</dbReference>
<dbReference type="Pfam" id="PF25886">
    <property type="entry name" value="Msy1"/>
    <property type="match status" value="1"/>
</dbReference>
<feature type="region of interest" description="Disordered" evidence="12">
    <location>
        <begin position="850"/>
        <end position="921"/>
    </location>
</feature>
<reference evidence="15" key="1">
    <citation type="journal article" date="2020" name="Stud. Mycol.">
        <title>101 Dothideomycetes genomes: a test case for predicting lifestyles and emergence of pathogens.</title>
        <authorList>
            <person name="Haridas S."/>
            <person name="Albert R."/>
            <person name="Binder M."/>
            <person name="Bloem J."/>
            <person name="Labutti K."/>
            <person name="Salamov A."/>
            <person name="Andreopoulos B."/>
            <person name="Baker S."/>
            <person name="Barry K."/>
            <person name="Bills G."/>
            <person name="Bluhm B."/>
            <person name="Cannon C."/>
            <person name="Castanera R."/>
            <person name="Culley D."/>
            <person name="Daum C."/>
            <person name="Ezra D."/>
            <person name="Gonzalez J."/>
            <person name="Henrissat B."/>
            <person name="Kuo A."/>
            <person name="Liang C."/>
            <person name="Lipzen A."/>
            <person name="Lutzoni F."/>
            <person name="Magnuson J."/>
            <person name="Mondo S."/>
            <person name="Nolan M."/>
            <person name="Ohm R."/>
            <person name="Pangilinan J."/>
            <person name="Park H.-J."/>
            <person name="Ramirez L."/>
            <person name="Alfaro M."/>
            <person name="Sun H."/>
            <person name="Tritt A."/>
            <person name="Yoshinaga Y."/>
            <person name="Zwiers L.-H."/>
            <person name="Turgeon B."/>
            <person name="Goodwin S."/>
            <person name="Spatafora J."/>
            <person name="Crous P."/>
            <person name="Grigoriev I."/>
        </authorList>
    </citation>
    <scope>NUCLEOTIDE SEQUENCE</scope>
    <source>
        <strain evidence="15">CBS 262.69</strain>
    </source>
</reference>
<feature type="region of interest" description="Disordered" evidence="12">
    <location>
        <begin position="95"/>
        <end position="118"/>
    </location>
</feature>
<dbReference type="InterPro" id="IPR002048">
    <property type="entry name" value="EF_hand_dom"/>
</dbReference>
<evidence type="ECO:0000256" key="9">
    <source>
        <dbReference type="ARBA" id="ARBA00023136"/>
    </source>
</evidence>
<evidence type="ECO:0000256" key="6">
    <source>
        <dbReference type="ARBA" id="ARBA00022837"/>
    </source>
</evidence>
<feature type="domain" description="EF-hand" evidence="14">
    <location>
        <begin position="443"/>
        <end position="478"/>
    </location>
</feature>
<dbReference type="GO" id="GO:0005262">
    <property type="term" value="F:calcium channel activity"/>
    <property type="evidence" value="ECO:0007669"/>
    <property type="project" value="UniProtKB-KW"/>
</dbReference>
<comment type="similarity">
    <text evidence="2">Belongs to the MscS (TC 1.A.23) family.</text>
</comment>
<name>A0A6G1HNF2_9PEZI</name>
<dbReference type="SUPFAM" id="SSF47473">
    <property type="entry name" value="EF-hand"/>
    <property type="match status" value="1"/>
</dbReference>
<keyword evidence="10" id="KW-0407">Ion channel</keyword>
<feature type="compositionally biased region" description="Basic and acidic residues" evidence="12">
    <location>
        <begin position="908"/>
        <end position="921"/>
    </location>
</feature>
<dbReference type="PANTHER" id="PTHR31323:SF15">
    <property type="entry name" value="MECHANOSENSITIVE ION CHANNEL PROTEIN MSY1"/>
    <property type="match status" value="1"/>
</dbReference>
<dbReference type="CDD" id="cd00051">
    <property type="entry name" value="EFh"/>
    <property type="match status" value="1"/>
</dbReference>
<gene>
    <name evidence="15" type="ORF">EJ06DRAFT_481948</name>
</gene>
<evidence type="ECO:0000256" key="2">
    <source>
        <dbReference type="ARBA" id="ARBA00008017"/>
    </source>
</evidence>
<dbReference type="Gene3D" id="1.10.238.10">
    <property type="entry name" value="EF-hand"/>
    <property type="match status" value="1"/>
</dbReference>
<keyword evidence="9 13" id="KW-0472">Membrane</keyword>
<comment type="subcellular location">
    <subcellularLocation>
        <location evidence="1">Membrane</location>
    </subcellularLocation>
</comment>
<keyword evidence="4" id="KW-0107">Calcium channel</keyword>
<evidence type="ECO:0000256" key="3">
    <source>
        <dbReference type="ARBA" id="ARBA00022568"/>
    </source>
</evidence>
<dbReference type="FunFam" id="1.10.238.10:FF:000345">
    <property type="entry name" value="Mechanosensitive ion channel protein"/>
    <property type="match status" value="1"/>
</dbReference>
<feature type="transmembrane region" description="Helical" evidence="13">
    <location>
        <begin position="243"/>
        <end position="265"/>
    </location>
</feature>
<evidence type="ECO:0000256" key="8">
    <source>
        <dbReference type="ARBA" id="ARBA00022989"/>
    </source>
</evidence>
<keyword evidence="8 13" id="KW-1133">Transmembrane helix</keyword>
<keyword evidence="16" id="KW-1185">Reference proteome</keyword>
<keyword evidence="7" id="KW-1278">Translocase</keyword>
<feature type="compositionally biased region" description="Polar residues" evidence="12">
    <location>
        <begin position="867"/>
        <end position="879"/>
    </location>
</feature>
<feature type="transmembrane region" description="Helical" evidence="13">
    <location>
        <begin position="499"/>
        <end position="524"/>
    </location>
</feature>
<evidence type="ECO:0000259" key="14">
    <source>
        <dbReference type="PROSITE" id="PS50222"/>
    </source>
</evidence>
<feature type="region of interest" description="Disordered" evidence="12">
    <location>
        <begin position="938"/>
        <end position="983"/>
    </location>
</feature>
<keyword evidence="3" id="KW-0406">Ion transport</keyword>
<feature type="transmembrane region" description="Helical" evidence="13">
    <location>
        <begin position="191"/>
        <end position="207"/>
    </location>
</feature>
<evidence type="ECO:0000256" key="10">
    <source>
        <dbReference type="ARBA" id="ARBA00023303"/>
    </source>
</evidence>
<feature type="compositionally biased region" description="Basic and acidic residues" evidence="12">
    <location>
        <begin position="959"/>
        <end position="983"/>
    </location>
</feature>
<dbReference type="GO" id="GO:0005509">
    <property type="term" value="F:calcium ion binding"/>
    <property type="evidence" value="ECO:0007669"/>
    <property type="project" value="InterPro"/>
</dbReference>
<keyword evidence="6" id="KW-0106">Calcium</keyword>